<name>A0A7S3FH25_9EUKA</name>
<feature type="coiled-coil region" evidence="2">
    <location>
        <begin position="92"/>
        <end position="233"/>
    </location>
</feature>
<evidence type="ECO:0000256" key="1">
    <source>
        <dbReference type="ARBA" id="ARBA00043985"/>
    </source>
</evidence>
<dbReference type="AlphaFoldDB" id="A0A7S3FH25"/>
<feature type="signal peptide" evidence="3">
    <location>
        <begin position="1"/>
        <end position="15"/>
    </location>
</feature>
<keyword evidence="2" id="KW-0175">Coiled coil</keyword>
<dbReference type="Pfam" id="PF04012">
    <property type="entry name" value="PspA_IM30"/>
    <property type="match status" value="1"/>
</dbReference>
<evidence type="ECO:0000256" key="3">
    <source>
        <dbReference type="SAM" id="SignalP"/>
    </source>
</evidence>
<dbReference type="PANTHER" id="PTHR31088:SF6">
    <property type="entry name" value="PHAGE SHOCK PROTEIN A"/>
    <property type="match status" value="1"/>
</dbReference>
<dbReference type="EMBL" id="HBHX01063108">
    <property type="protein sequence ID" value="CAE0143574.1"/>
    <property type="molecule type" value="Transcribed_RNA"/>
</dbReference>
<evidence type="ECO:0008006" key="5">
    <source>
        <dbReference type="Google" id="ProtNLM"/>
    </source>
</evidence>
<keyword evidence="3" id="KW-0732">Signal</keyword>
<evidence type="ECO:0000313" key="4">
    <source>
        <dbReference type="EMBL" id="CAE0143574.1"/>
    </source>
</evidence>
<proteinExistence type="inferred from homology"/>
<protein>
    <recommendedName>
        <fullName evidence="5">PspA/IM30 family protein</fullName>
    </recommendedName>
</protein>
<dbReference type="PANTHER" id="PTHR31088">
    <property type="entry name" value="MEMBRANE-ASSOCIATED PROTEIN VIPP1, CHLOROPLASTIC"/>
    <property type="match status" value="1"/>
</dbReference>
<gene>
    <name evidence="4" type="ORF">HERI1096_LOCUS34890</name>
</gene>
<evidence type="ECO:0000256" key="2">
    <source>
        <dbReference type="SAM" id="Coils"/>
    </source>
</evidence>
<organism evidence="4">
    <name type="scientific">Haptolina ericina</name>
    <dbReference type="NCBI Taxonomy" id="156174"/>
    <lineage>
        <taxon>Eukaryota</taxon>
        <taxon>Haptista</taxon>
        <taxon>Haptophyta</taxon>
        <taxon>Prymnesiophyceae</taxon>
        <taxon>Prymnesiales</taxon>
        <taxon>Prymnesiaceae</taxon>
        <taxon>Haptolina</taxon>
    </lineage>
</organism>
<feature type="chain" id="PRO_5031342973" description="PspA/IM30 family protein" evidence="3">
    <location>
        <begin position="16"/>
        <end position="296"/>
    </location>
</feature>
<reference evidence="4" key="1">
    <citation type="submission" date="2021-01" db="EMBL/GenBank/DDBJ databases">
        <authorList>
            <person name="Corre E."/>
            <person name="Pelletier E."/>
            <person name="Niang G."/>
            <person name="Scheremetjew M."/>
            <person name="Finn R."/>
            <person name="Kale V."/>
            <person name="Holt S."/>
            <person name="Cochrane G."/>
            <person name="Meng A."/>
            <person name="Brown T."/>
            <person name="Cohen L."/>
        </authorList>
    </citation>
    <scope>NUCLEOTIDE SEQUENCE</scope>
    <source>
        <strain evidence="4">CCMP281</strain>
    </source>
</reference>
<dbReference type="InterPro" id="IPR007157">
    <property type="entry name" value="PspA_VIPP1"/>
</dbReference>
<accession>A0A7S3FH25</accession>
<sequence length="296" mass="31872">MRVLAVLLLSAGCTAYTLPAAGKSAVMCARATSPAYTRCGSTPVQMNLGERFVRLVKSNVNQALSSMEDPEKVLEQAVIDMQKDLVKVRQAYAEVSASSKRMEEQVRLAESESAKWYQRAQLALGKGEEELAREALNRRKQQVEMAESLKEQLENQAGSITSLYESMKDLEAKMAEAKAKKDQIIARARTAKAATKVNDMLAGVGTGSSTAAFDRMAEKVEQLEAEADVSKQLALGSGSVSAGSLEDSFKALESGSAVEDELAAMKAALPSAVDDELAEMKRLMADPKDSPKKDAQ</sequence>
<comment type="similarity">
    <text evidence="1">Belongs to the PspA/Vipp/IM30 family.</text>
</comment>